<reference evidence="3 4" key="1">
    <citation type="submission" date="2019-09" db="EMBL/GenBank/DDBJ databases">
        <authorList>
            <person name="Depoorter E."/>
        </authorList>
    </citation>
    <scope>NUCLEOTIDE SEQUENCE [LARGE SCALE GENOMIC DNA]</scope>
    <source>
        <strain evidence="3">R-18112</strain>
    </source>
</reference>
<evidence type="ECO:0000259" key="2">
    <source>
        <dbReference type="Pfam" id="PF25583"/>
    </source>
</evidence>
<feature type="domain" description="WYL" evidence="1">
    <location>
        <begin position="153"/>
        <end position="226"/>
    </location>
</feature>
<dbReference type="Proteomes" id="UP000494274">
    <property type="component" value="Unassembled WGS sequence"/>
</dbReference>
<dbReference type="InterPro" id="IPR026881">
    <property type="entry name" value="WYL_dom"/>
</dbReference>
<dbReference type="PANTHER" id="PTHR34580:SF1">
    <property type="entry name" value="PROTEIN PAFC"/>
    <property type="match status" value="1"/>
</dbReference>
<sequence length="350" mass="39848">MLAPEHETVLNAMAPSLGRWWTSSELKEIVLGRFPEFHERKARRTLIALEQMRWIERDGIGPATRWRLVKQVPASMKRPSVDLALALLKLQQLAQHHLPQRMGEFEAYFDSAAGVLAESSADSRLLGAQAWMGKTVRLNAGYPLIAPEVSPGIFDAVLTALYRDETLAIRYCKADQRSGSVREYIALPYAIVEKGPCWYLVVRGRRSSGRQGDAFLIRCDRIIEVRNLGHDLKREDDFDLETFIRDDRVLEWFPEPPVLLELHIHEWKGVPSQFRSVRLAADQRLEDRADGFVLWATVVPSVALRHLLLQHAPSVEVISPPELREEIAELLDVALRRYRAPVTPTAQRGD</sequence>
<dbReference type="Pfam" id="PF13280">
    <property type="entry name" value="WYL"/>
    <property type="match status" value="1"/>
</dbReference>
<proteinExistence type="predicted"/>
<evidence type="ECO:0000313" key="3">
    <source>
        <dbReference type="EMBL" id="VWD51625.1"/>
    </source>
</evidence>
<dbReference type="AlphaFoldDB" id="A0A6P3B782"/>
<name>A0A6P3B782_BURL3</name>
<organism evidence="3 4">
    <name type="scientific">Burkholderia lata (strain ATCC 17760 / DSM 23089 / LMG 22485 / NCIMB 9086 / R18194 / 383)</name>
    <dbReference type="NCBI Taxonomy" id="482957"/>
    <lineage>
        <taxon>Bacteria</taxon>
        <taxon>Pseudomonadati</taxon>
        <taxon>Pseudomonadota</taxon>
        <taxon>Betaproteobacteria</taxon>
        <taxon>Burkholderiales</taxon>
        <taxon>Burkholderiaceae</taxon>
        <taxon>Burkholderia</taxon>
        <taxon>Burkholderia cepacia complex</taxon>
    </lineage>
</organism>
<evidence type="ECO:0000313" key="4">
    <source>
        <dbReference type="Proteomes" id="UP000494274"/>
    </source>
</evidence>
<accession>A0A6P3B782</accession>
<dbReference type="PROSITE" id="PS52050">
    <property type="entry name" value="WYL"/>
    <property type="match status" value="1"/>
</dbReference>
<evidence type="ECO:0000259" key="1">
    <source>
        <dbReference type="Pfam" id="PF13280"/>
    </source>
</evidence>
<dbReference type="InterPro" id="IPR051534">
    <property type="entry name" value="CBASS_pafABC_assoc_protein"/>
</dbReference>
<dbReference type="RefSeq" id="WP_175047740.1">
    <property type="nucleotide sequence ID" value="NZ_CABVQI010000040.1"/>
</dbReference>
<dbReference type="Pfam" id="PF25583">
    <property type="entry name" value="WCX"/>
    <property type="match status" value="1"/>
</dbReference>
<dbReference type="InterPro" id="IPR057727">
    <property type="entry name" value="WCX_dom"/>
</dbReference>
<gene>
    <name evidence="3" type="ORF">BLA18112_07546</name>
</gene>
<dbReference type="PANTHER" id="PTHR34580">
    <property type="match status" value="1"/>
</dbReference>
<protein>
    <submittedName>
        <fullName evidence="3">Transcriptional regulator</fullName>
    </submittedName>
</protein>
<dbReference type="EMBL" id="CABVQI010000040">
    <property type="protein sequence ID" value="VWD51625.1"/>
    <property type="molecule type" value="Genomic_DNA"/>
</dbReference>
<feature type="domain" description="WCX" evidence="2">
    <location>
        <begin position="275"/>
        <end position="332"/>
    </location>
</feature>